<dbReference type="Pfam" id="PF01522">
    <property type="entry name" value="Polysacc_deac_1"/>
    <property type="match status" value="1"/>
</dbReference>
<dbReference type="InterPro" id="IPR050248">
    <property type="entry name" value="Polysacc_deacetylase_ArnD"/>
</dbReference>
<name>A0A4P9XVL8_9FUNG</name>
<feature type="domain" description="NodB homology" evidence="3">
    <location>
        <begin position="18"/>
        <end position="220"/>
    </location>
</feature>
<dbReference type="GO" id="GO:0046872">
    <property type="term" value="F:metal ion binding"/>
    <property type="evidence" value="ECO:0007669"/>
    <property type="project" value="UniProtKB-KW"/>
</dbReference>
<dbReference type="GO" id="GO:0004099">
    <property type="term" value="F:chitin deacetylase activity"/>
    <property type="evidence" value="ECO:0007669"/>
    <property type="project" value="TreeGrafter"/>
</dbReference>
<gene>
    <name evidence="4" type="ORF">THASP1DRAFT_3257</name>
</gene>
<protein>
    <recommendedName>
        <fullName evidence="3">NodB homology domain-containing protein</fullName>
    </recommendedName>
</protein>
<dbReference type="Proteomes" id="UP000271241">
    <property type="component" value="Unassembled WGS sequence"/>
</dbReference>
<dbReference type="GO" id="GO:0016020">
    <property type="term" value="C:membrane"/>
    <property type="evidence" value="ECO:0007669"/>
    <property type="project" value="TreeGrafter"/>
</dbReference>
<keyword evidence="1" id="KW-0479">Metal-binding</keyword>
<keyword evidence="5" id="KW-1185">Reference proteome</keyword>
<accession>A0A4P9XVL8</accession>
<dbReference type="EMBL" id="KZ992460">
    <property type="protein sequence ID" value="RKP10298.1"/>
    <property type="molecule type" value="Genomic_DNA"/>
</dbReference>
<dbReference type="STRING" id="78915.A0A4P9XVL8"/>
<sequence length="226" mass="25180">WTCGGCRRADDLVGCSGQATALTFDDGPSVNTLPLLDYLKQHKINATFCVLGSQVLQHPQILQRAFDEGHEICLHTWSHAALTTLTNEQILAEIKWTEKIVYETIGVTPRFLRPPYGDIDDRVRAVVKAAGYRILHWNLDSSDWKLSSPIPQVHVSSNTLVRAFRDAIARGPSKAAGELSHSSHKKHQGFITLEHDITQQSIQQFFKVPPLLRASGYALQTVSQCL</sequence>
<evidence type="ECO:0000313" key="4">
    <source>
        <dbReference type="EMBL" id="RKP10298.1"/>
    </source>
</evidence>
<evidence type="ECO:0000256" key="1">
    <source>
        <dbReference type="ARBA" id="ARBA00022723"/>
    </source>
</evidence>
<keyword evidence="2" id="KW-0378">Hydrolase</keyword>
<dbReference type="OrthoDB" id="407355at2759"/>
<dbReference type="GO" id="GO:0009272">
    <property type="term" value="P:fungal-type cell wall biogenesis"/>
    <property type="evidence" value="ECO:0007669"/>
    <property type="project" value="UniProtKB-ARBA"/>
</dbReference>
<feature type="non-terminal residue" evidence="4">
    <location>
        <position position="1"/>
    </location>
</feature>
<dbReference type="AlphaFoldDB" id="A0A4P9XVL8"/>
<dbReference type="InterPro" id="IPR002509">
    <property type="entry name" value="NODB_dom"/>
</dbReference>
<evidence type="ECO:0000313" key="5">
    <source>
        <dbReference type="Proteomes" id="UP000271241"/>
    </source>
</evidence>
<dbReference type="PANTHER" id="PTHR10587:SF133">
    <property type="entry name" value="CHITIN DEACETYLASE 1-RELATED"/>
    <property type="match status" value="1"/>
</dbReference>
<dbReference type="PROSITE" id="PS51677">
    <property type="entry name" value="NODB"/>
    <property type="match status" value="1"/>
</dbReference>
<proteinExistence type="predicted"/>
<evidence type="ECO:0000259" key="3">
    <source>
        <dbReference type="PROSITE" id="PS51677"/>
    </source>
</evidence>
<evidence type="ECO:0000256" key="2">
    <source>
        <dbReference type="ARBA" id="ARBA00022801"/>
    </source>
</evidence>
<feature type="non-terminal residue" evidence="4">
    <location>
        <position position="226"/>
    </location>
</feature>
<dbReference type="PANTHER" id="PTHR10587">
    <property type="entry name" value="GLYCOSYL TRANSFERASE-RELATED"/>
    <property type="match status" value="1"/>
</dbReference>
<organism evidence="4 5">
    <name type="scientific">Thamnocephalis sphaerospora</name>
    <dbReference type="NCBI Taxonomy" id="78915"/>
    <lineage>
        <taxon>Eukaryota</taxon>
        <taxon>Fungi</taxon>
        <taxon>Fungi incertae sedis</taxon>
        <taxon>Zoopagomycota</taxon>
        <taxon>Zoopagomycotina</taxon>
        <taxon>Zoopagomycetes</taxon>
        <taxon>Zoopagales</taxon>
        <taxon>Sigmoideomycetaceae</taxon>
        <taxon>Thamnocephalis</taxon>
    </lineage>
</organism>
<dbReference type="SUPFAM" id="SSF88713">
    <property type="entry name" value="Glycoside hydrolase/deacetylase"/>
    <property type="match status" value="1"/>
</dbReference>
<dbReference type="GO" id="GO:0005975">
    <property type="term" value="P:carbohydrate metabolic process"/>
    <property type="evidence" value="ECO:0007669"/>
    <property type="project" value="InterPro"/>
</dbReference>
<reference evidence="5" key="1">
    <citation type="journal article" date="2018" name="Nat. Microbiol.">
        <title>Leveraging single-cell genomics to expand the fungal tree of life.</title>
        <authorList>
            <person name="Ahrendt S.R."/>
            <person name="Quandt C.A."/>
            <person name="Ciobanu D."/>
            <person name="Clum A."/>
            <person name="Salamov A."/>
            <person name="Andreopoulos B."/>
            <person name="Cheng J.F."/>
            <person name="Woyke T."/>
            <person name="Pelin A."/>
            <person name="Henrissat B."/>
            <person name="Reynolds N.K."/>
            <person name="Benny G.L."/>
            <person name="Smith M.E."/>
            <person name="James T.Y."/>
            <person name="Grigoriev I.V."/>
        </authorList>
    </citation>
    <scope>NUCLEOTIDE SEQUENCE [LARGE SCALE GENOMIC DNA]</scope>
    <source>
        <strain evidence="5">RSA 1356</strain>
    </source>
</reference>
<dbReference type="InterPro" id="IPR011330">
    <property type="entry name" value="Glyco_hydro/deAcase_b/a-brl"/>
</dbReference>
<dbReference type="Gene3D" id="3.20.20.370">
    <property type="entry name" value="Glycoside hydrolase/deacetylase"/>
    <property type="match status" value="1"/>
</dbReference>